<dbReference type="InterPro" id="IPR036390">
    <property type="entry name" value="WH_DNA-bd_sf"/>
</dbReference>
<dbReference type="InterPro" id="IPR036388">
    <property type="entry name" value="WH-like_DNA-bd_sf"/>
</dbReference>
<organism evidence="3 4">
    <name type="scientific">Bifidobacterium platyrrhinorum</name>
    <dbReference type="NCBI Taxonomy" id="2661628"/>
    <lineage>
        <taxon>Bacteria</taxon>
        <taxon>Bacillati</taxon>
        <taxon>Actinomycetota</taxon>
        <taxon>Actinomycetes</taxon>
        <taxon>Bifidobacteriales</taxon>
        <taxon>Bifidobacteriaceae</taxon>
        <taxon>Bifidobacterium</taxon>
    </lineage>
</organism>
<dbReference type="Pfam" id="PF04326">
    <property type="entry name" value="SLFN_AlbA_2"/>
    <property type="match status" value="1"/>
</dbReference>
<sequence length="461" mass="50707">MINHREDAQTEFKRDWTDGAKRSAVAFANSDGGTIYLGIEDDGTIVGVPNPDESMRRATQAISDGIKPDPMSFVSVDTETASGHSIVVVHIQRGTNRPYYLADKGIRPAGVYIRSGAASIPASESAIVDMIRTTAGGSFEDALSLDQNLTFTFVQRVFADNDLAFTPSSQRTLGMVNPNETYTNLAWLLSDQCTSSIKAAVFADAGKETFLNRQEFSGSLLAQLDQLTEFINRHNAIRSRTGSDMRRIDTYDYSPTVLREVVLNMIVHRDYGLSGPALVSIFDDHMEFLNLGGLPGNFTRDDMMNGISSQRNPKLVNVFYRLKLVEAYGTGIRRIISDYRGDSRQPQFDISDHSFKVVLPRHTTDDDMDSAASSAESSLPNRSPSITNTGRNTQEGGNLLLNERQRLILDYAIQHGSVTRRQAQQIIGMSPAMASSIIRELVGAGMLTRKGQGPATTYLPM</sequence>
<protein>
    <submittedName>
        <fullName evidence="3">AAA family ATPase</fullName>
    </submittedName>
</protein>
<gene>
    <name evidence="3" type="ORF">GFD21_03545</name>
</gene>
<dbReference type="InterPro" id="IPR038475">
    <property type="entry name" value="RecG_C_sf"/>
</dbReference>
<dbReference type="Gene3D" id="1.10.10.10">
    <property type="entry name" value="Winged helix-like DNA-binding domain superfamily/Winged helix DNA-binding domain"/>
    <property type="match status" value="1"/>
</dbReference>
<dbReference type="Gene3D" id="3.30.565.60">
    <property type="match status" value="1"/>
</dbReference>
<evidence type="ECO:0000313" key="4">
    <source>
        <dbReference type="Proteomes" id="UP000483293"/>
    </source>
</evidence>
<keyword evidence="4" id="KW-1185">Reference proteome</keyword>
<dbReference type="Gene3D" id="3.30.950.30">
    <property type="entry name" value="Schlafen, AAA domain"/>
    <property type="match status" value="1"/>
</dbReference>
<proteinExistence type="predicted"/>
<feature type="compositionally biased region" description="Polar residues" evidence="1">
    <location>
        <begin position="379"/>
        <end position="396"/>
    </location>
</feature>
<dbReference type="InterPro" id="IPR007421">
    <property type="entry name" value="Schlafen_AlbA_2_dom"/>
</dbReference>
<dbReference type="RefSeq" id="WP_163196583.1">
    <property type="nucleotide sequence ID" value="NZ_WHZV01000002.1"/>
</dbReference>
<dbReference type="PANTHER" id="PTHR30595:SF6">
    <property type="entry name" value="SCHLAFEN ALBA-2 DOMAIN-CONTAINING PROTEIN"/>
    <property type="match status" value="1"/>
</dbReference>
<feature type="region of interest" description="Disordered" evidence="1">
    <location>
        <begin position="363"/>
        <end position="396"/>
    </location>
</feature>
<accession>A0A6L9SQV2</accession>
<comment type="caution">
    <text evidence="3">The sequence shown here is derived from an EMBL/GenBank/DDBJ whole genome shotgun (WGS) entry which is preliminary data.</text>
</comment>
<dbReference type="Pfam" id="PF13749">
    <property type="entry name" value="HATPase_c_4"/>
    <property type="match status" value="1"/>
</dbReference>
<evidence type="ECO:0000259" key="2">
    <source>
        <dbReference type="Pfam" id="PF04326"/>
    </source>
</evidence>
<dbReference type="EMBL" id="WHZV01000002">
    <property type="protein sequence ID" value="NEG54864.1"/>
    <property type="molecule type" value="Genomic_DNA"/>
</dbReference>
<evidence type="ECO:0000256" key="1">
    <source>
        <dbReference type="SAM" id="MobiDB-lite"/>
    </source>
</evidence>
<dbReference type="AlphaFoldDB" id="A0A6L9SQV2"/>
<reference evidence="3 4" key="1">
    <citation type="submission" date="2019-10" db="EMBL/GenBank/DDBJ databases">
        <title>Bifidobacterium from non-human primates.</title>
        <authorList>
            <person name="Modesto M."/>
        </authorList>
    </citation>
    <scope>NUCLEOTIDE SEQUENCE [LARGE SCALE GENOMIC DNA]</scope>
    <source>
        <strain evidence="3 4">SMA15</strain>
    </source>
</reference>
<dbReference type="SUPFAM" id="SSF46785">
    <property type="entry name" value="Winged helix' DNA-binding domain"/>
    <property type="match status" value="1"/>
</dbReference>
<dbReference type="InterPro" id="IPR038461">
    <property type="entry name" value="Schlafen_AlbA_2_dom_sf"/>
</dbReference>
<name>A0A6L9SQV2_9BIFI</name>
<evidence type="ECO:0000313" key="3">
    <source>
        <dbReference type="EMBL" id="NEG54864.1"/>
    </source>
</evidence>
<feature type="domain" description="Schlafen AlbA-2" evidence="2">
    <location>
        <begin position="6"/>
        <end position="122"/>
    </location>
</feature>
<dbReference type="PANTHER" id="PTHR30595">
    <property type="entry name" value="GLPR-RELATED TRANSCRIPTIONAL REPRESSOR"/>
    <property type="match status" value="1"/>
</dbReference>
<dbReference type="Proteomes" id="UP000483293">
    <property type="component" value="Unassembled WGS sequence"/>
</dbReference>